<dbReference type="AlphaFoldDB" id="A0AAD5VDV3"/>
<name>A0AAD5VDV3_9AGAR</name>
<feature type="chain" id="PRO_5041912344" evidence="1">
    <location>
        <begin position="28"/>
        <end position="190"/>
    </location>
</feature>
<evidence type="ECO:0000313" key="2">
    <source>
        <dbReference type="EMBL" id="KAJ3552524.1"/>
    </source>
</evidence>
<sequence>MVVISGVQVRRLAPTLAWLWLSLRVLSDIPSSYRATGSVTGTLQHLAAASRLKRSSKCFDTAIRPFTWIWPSIGHSPFAGLSKASRVNGDDVRSSEGTYESIPPPGFFANASHFVVQQLTNVTLNNTNDMFANGNTVLNILAPYTNPEAAVDSSARWPPPKCHPGTRVTIGATLMSWLHNESVPKEKEKP</sequence>
<organism evidence="2 3">
    <name type="scientific">Leucocoprinus birnbaumii</name>
    <dbReference type="NCBI Taxonomy" id="56174"/>
    <lineage>
        <taxon>Eukaryota</taxon>
        <taxon>Fungi</taxon>
        <taxon>Dikarya</taxon>
        <taxon>Basidiomycota</taxon>
        <taxon>Agaricomycotina</taxon>
        <taxon>Agaricomycetes</taxon>
        <taxon>Agaricomycetidae</taxon>
        <taxon>Agaricales</taxon>
        <taxon>Agaricineae</taxon>
        <taxon>Agaricaceae</taxon>
        <taxon>Leucocoprinus</taxon>
    </lineage>
</organism>
<gene>
    <name evidence="2" type="ORF">NP233_g12863</name>
</gene>
<feature type="signal peptide" evidence="1">
    <location>
        <begin position="1"/>
        <end position="27"/>
    </location>
</feature>
<keyword evidence="1" id="KW-0732">Signal</keyword>
<protein>
    <submittedName>
        <fullName evidence="2">Uncharacterized protein</fullName>
    </submittedName>
</protein>
<evidence type="ECO:0000256" key="1">
    <source>
        <dbReference type="SAM" id="SignalP"/>
    </source>
</evidence>
<accession>A0AAD5VDV3</accession>
<proteinExistence type="predicted"/>
<keyword evidence="3" id="KW-1185">Reference proteome</keyword>
<dbReference type="EMBL" id="JANIEX010002041">
    <property type="protein sequence ID" value="KAJ3552524.1"/>
    <property type="molecule type" value="Genomic_DNA"/>
</dbReference>
<dbReference type="Proteomes" id="UP001213000">
    <property type="component" value="Unassembled WGS sequence"/>
</dbReference>
<reference evidence="2" key="1">
    <citation type="submission" date="2022-07" db="EMBL/GenBank/DDBJ databases">
        <title>Genome Sequence of Leucocoprinus birnbaumii.</title>
        <authorList>
            <person name="Buettner E."/>
        </authorList>
    </citation>
    <scope>NUCLEOTIDE SEQUENCE</scope>
    <source>
        <strain evidence="2">VT141</strain>
    </source>
</reference>
<comment type="caution">
    <text evidence="2">The sequence shown here is derived from an EMBL/GenBank/DDBJ whole genome shotgun (WGS) entry which is preliminary data.</text>
</comment>
<evidence type="ECO:0000313" key="3">
    <source>
        <dbReference type="Proteomes" id="UP001213000"/>
    </source>
</evidence>